<sequence length="659" mass="74729">MPLFASLSSAQNTDILKQQFGNDTDWYRDKVPTFECSDQLLTDVYYYRWKIFRAHQRNLGSNGYISTEFLDDVSWQNGPWASINDASIFHLNEGRWCRDPRYKQDYAMFMYSKNSNPRQYSEAMAAGVWNNYLVDGDPGLSLSLLQSMQNNYEGWIKERFDQSKGLFWISPQQDATEYSIASIDASGGKDGLFGGEAFRPTINSYQIANARAIANIAKLKGDQAVVDKYTNRADALKKLLQDNIWNSTLSHFIDRYYANNTFVKYWTPIRGRELAGMVPWAHDVPDDNEEYSKAWGHILDSELLAGQYGLRTVEPSYQHYMHVYRYVGNHAECHWNGPSWPYQTTQVLTGMANVLDHYPTTSQAVSVQNYISLLKQYATQHYNKNSGTLDLQEDYNPDTGYPIVGLDRSHHYFHSGYIDLIMGGLVGIRPRQDDVLEVNPLIDTEQISYFRAENILYHGRNVTVQWDKTGDKYGQIGLRIQVDGQDAGSSDTLERLKVNVERQTVPVGRPIAKSIQLQANSASPKVGCSIANTDQQRLHDVFDGRIWFWPEVAAANGFDTPQGNSSEQWVSIDLGSVQQAQRAEIAFYQNAAQGFDVPGSYRVQINDGSWKDISGAVYGTPVANGVSKASWSSTSARNWRILVKPQNGSRVRLVEFTLF</sequence>
<evidence type="ECO:0000313" key="3">
    <source>
        <dbReference type="Proteomes" id="UP000573603"/>
    </source>
</evidence>
<keyword evidence="3" id="KW-1185">Reference proteome</keyword>
<name>A0A8H4ZGR5_9HYPO</name>
<reference evidence="2 3" key="1">
    <citation type="journal article" date="2020" name="BMC Genomics">
        <title>Correction to: Identification and distribution of gene clusters required for synthesis of sphingolipid metabolism inhibitors in diverse species of the filamentous fungus Fusarium.</title>
        <authorList>
            <person name="Kim H.S."/>
            <person name="Lohmar J.M."/>
            <person name="Busman M."/>
            <person name="Brown D.W."/>
            <person name="Naumann T.A."/>
            <person name="Divon H.H."/>
            <person name="Lysoe E."/>
            <person name="Uhlig S."/>
            <person name="Proctor R.H."/>
        </authorList>
    </citation>
    <scope>NUCLEOTIDE SEQUENCE [LARGE SCALE GENOMIC DNA]</scope>
    <source>
        <strain evidence="2 3">NRRL 25214</strain>
    </source>
</reference>
<organism evidence="2 3">
    <name type="scientific">Fusarium anthophilum</name>
    <dbReference type="NCBI Taxonomy" id="48485"/>
    <lineage>
        <taxon>Eukaryota</taxon>
        <taxon>Fungi</taxon>
        <taxon>Dikarya</taxon>
        <taxon>Ascomycota</taxon>
        <taxon>Pezizomycotina</taxon>
        <taxon>Sordariomycetes</taxon>
        <taxon>Hypocreomycetidae</taxon>
        <taxon>Hypocreales</taxon>
        <taxon>Nectriaceae</taxon>
        <taxon>Fusarium</taxon>
        <taxon>Fusarium fujikuroi species complex</taxon>
    </lineage>
</organism>
<accession>A0A8H4ZGR5</accession>
<dbReference type="AlphaFoldDB" id="A0A8H4ZGR5"/>
<gene>
    <name evidence="2" type="ORF">FANTH_6849</name>
</gene>
<evidence type="ECO:0000313" key="2">
    <source>
        <dbReference type="EMBL" id="KAF5246477.1"/>
    </source>
</evidence>
<dbReference type="SUPFAM" id="SSF48208">
    <property type="entry name" value="Six-hairpin glycosidases"/>
    <property type="match status" value="1"/>
</dbReference>
<protein>
    <recommendedName>
        <fullName evidence="1">Mannosylglycerate hydrolase MGH1-like glycoside hydrolase domain-containing protein</fullName>
    </recommendedName>
</protein>
<dbReference type="InterPro" id="IPR054491">
    <property type="entry name" value="MGH1-like_GH"/>
</dbReference>
<dbReference type="Gene3D" id="1.50.10.10">
    <property type="match status" value="1"/>
</dbReference>
<dbReference type="GO" id="GO:0005975">
    <property type="term" value="P:carbohydrate metabolic process"/>
    <property type="evidence" value="ECO:0007669"/>
    <property type="project" value="InterPro"/>
</dbReference>
<comment type="caution">
    <text evidence="2">The sequence shown here is derived from an EMBL/GenBank/DDBJ whole genome shotgun (WGS) entry which is preliminary data.</text>
</comment>
<feature type="domain" description="Mannosylglycerate hydrolase MGH1-like glycoside hydrolase" evidence="1">
    <location>
        <begin position="82"/>
        <end position="415"/>
    </location>
</feature>
<dbReference type="GO" id="GO:0003824">
    <property type="term" value="F:catalytic activity"/>
    <property type="evidence" value="ECO:0007669"/>
    <property type="project" value="UniProtKB-ARBA"/>
</dbReference>
<dbReference type="InterPro" id="IPR008928">
    <property type="entry name" value="6-hairpin_glycosidase_sf"/>
</dbReference>
<dbReference type="Proteomes" id="UP000573603">
    <property type="component" value="Unassembled WGS sequence"/>
</dbReference>
<dbReference type="InterPro" id="IPR012341">
    <property type="entry name" value="6hp_glycosidase-like_sf"/>
</dbReference>
<dbReference type="Gene3D" id="2.60.120.260">
    <property type="entry name" value="Galactose-binding domain-like"/>
    <property type="match status" value="1"/>
</dbReference>
<dbReference type="EMBL" id="JABEVY010000151">
    <property type="protein sequence ID" value="KAF5246477.1"/>
    <property type="molecule type" value="Genomic_DNA"/>
</dbReference>
<proteinExistence type="predicted"/>
<evidence type="ECO:0000259" key="1">
    <source>
        <dbReference type="Pfam" id="PF22422"/>
    </source>
</evidence>
<dbReference type="Pfam" id="PF22422">
    <property type="entry name" value="MGH1-like_GH"/>
    <property type="match status" value="1"/>
</dbReference>